<dbReference type="PANTHER" id="PTHR43792">
    <property type="entry name" value="GNAT FAMILY, PUTATIVE (AFU_ORTHOLOGUE AFUA_3G00765)-RELATED-RELATED"/>
    <property type="match status" value="1"/>
</dbReference>
<dbReference type="InterPro" id="IPR051531">
    <property type="entry name" value="N-acetyltransferase"/>
</dbReference>
<evidence type="ECO:0000259" key="1">
    <source>
        <dbReference type="PROSITE" id="PS51186"/>
    </source>
</evidence>
<reference evidence="2" key="2">
    <citation type="submission" date="2023-01" db="EMBL/GenBank/DDBJ databases">
        <authorList>
            <person name="Petersen C."/>
        </authorList>
    </citation>
    <scope>NUCLEOTIDE SEQUENCE</scope>
    <source>
        <strain evidence="2">IBT 17514</strain>
    </source>
</reference>
<dbReference type="InterPro" id="IPR016181">
    <property type="entry name" value="Acyl_CoA_acyltransferase"/>
</dbReference>
<dbReference type="Pfam" id="PF13302">
    <property type="entry name" value="Acetyltransf_3"/>
    <property type="match status" value="1"/>
</dbReference>
<keyword evidence="3" id="KW-1185">Reference proteome</keyword>
<evidence type="ECO:0000313" key="3">
    <source>
        <dbReference type="Proteomes" id="UP001215712"/>
    </source>
</evidence>
<dbReference type="EMBL" id="JAQJAN010000006">
    <property type="protein sequence ID" value="KAJ5727581.1"/>
    <property type="molecule type" value="Genomic_DNA"/>
</dbReference>
<dbReference type="SUPFAM" id="SSF55729">
    <property type="entry name" value="Acyl-CoA N-acyltransferases (Nat)"/>
    <property type="match status" value="1"/>
</dbReference>
<dbReference type="GO" id="GO:0016747">
    <property type="term" value="F:acyltransferase activity, transferring groups other than amino-acyl groups"/>
    <property type="evidence" value="ECO:0007669"/>
    <property type="project" value="InterPro"/>
</dbReference>
<dbReference type="CDD" id="cd04301">
    <property type="entry name" value="NAT_SF"/>
    <property type="match status" value="1"/>
</dbReference>
<accession>A0AAD6HML5</accession>
<organism evidence="2 3">
    <name type="scientific">Penicillium malachiteum</name>
    <dbReference type="NCBI Taxonomy" id="1324776"/>
    <lineage>
        <taxon>Eukaryota</taxon>
        <taxon>Fungi</taxon>
        <taxon>Dikarya</taxon>
        <taxon>Ascomycota</taxon>
        <taxon>Pezizomycotina</taxon>
        <taxon>Eurotiomycetes</taxon>
        <taxon>Eurotiomycetidae</taxon>
        <taxon>Eurotiales</taxon>
        <taxon>Aspergillaceae</taxon>
        <taxon>Penicillium</taxon>
    </lineage>
</organism>
<evidence type="ECO:0000313" key="2">
    <source>
        <dbReference type="EMBL" id="KAJ5727581.1"/>
    </source>
</evidence>
<dbReference type="PROSITE" id="PS51186">
    <property type="entry name" value="GNAT"/>
    <property type="match status" value="1"/>
</dbReference>
<name>A0AAD6HML5_9EURO</name>
<dbReference type="AlphaFoldDB" id="A0AAD6HML5"/>
<comment type="caution">
    <text evidence="2">The sequence shown here is derived from an EMBL/GenBank/DDBJ whole genome shotgun (WGS) entry which is preliminary data.</text>
</comment>
<reference evidence="2" key="1">
    <citation type="journal article" date="2023" name="IMA Fungus">
        <title>Comparative genomic study of the Penicillium genus elucidates a diverse pangenome and 15 lateral gene transfer events.</title>
        <authorList>
            <person name="Petersen C."/>
            <person name="Sorensen T."/>
            <person name="Nielsen M.R."/>
            <person name="Sondergaard T.E."/>
            <person name="Sorensen J.L."/>
            <person name="Fitzpatrick D.A."/>
            <person name="Frisvad J.C."/>
            <person name="Nielsen K.L."/>
        </authorList>
    </citation>
    <scope>NUCLEOTIDE SEQUENCE</scope>
    <source>
        <strain evidence="2">IBT 17514</strain>
    </source>
</reference>
<dbReference type="Proteomes" id="UP001215712">
    <property type="component" value="Unassembled WGS sequence"/>
</dbReference>
<dbReference type="Gene3D" id="3.40.630.30">
    <property type="match status" value="1"/>
</dbReference>
<gene>
    <name evidence="2" type="ORF">N7493_005401</name>
</gene>
<sequence length="191" mass="21096">MVGQTSDSTLELKSNKLPLSLRLPTFDDVPAAVEILANKANSEFDKSICDATPEELDAVATRWTIVTDPPVYRNFLVFYEDKPVGITGFGWIGPCDESQGSDDSSLAGAAGIIVQPLARGKGIAYEALRLVFEYGFRELGLKEIRVGSHSGNLPMWMLMERKFGVKTIKTAEVDRFGNDLLWIITRPEEVL</sequence>
<protein>
    <submittedName>
        <fullName evidence="2">Acyl-CoA N-acyltransferase</fullName>
    </submittedName>
</protein>
<proteinExistence type="predicted"/>
<feature type="domain" description="N-acetyltransferase" evidence="1">
    <location>
        <begin position="19"/>
        <end position="187"/>
    </location>
</feature>
<dbReference type="InterPro" id="IPR000182">
    <property type="entry name" value="GNAT_dom"/>
</dbReference>